<feature type="region of interest" description="Disordered" evidence="1">
    <location>
        <begin position="72"/>
        <end position="102"/>
    </location>
</feature>
<dbReference type="Gramene" id="Pp3c23_11690V3.2">
    <property type="protein sequence ID" value="Pp3c23_11690V3.2"/>
    <property type="gene ID" value="Pp3c23_11690"/>
</dbReference>
<name>A0A7I4CD88_PHYPA</name>
<reference evidence="2 3" key="1">
    <citation type="journal article" date="2008" name="Science">
        <title>The Physcomitrella genome reveals evolutionary insights into the conquest of land by plants.</title>
        <authorList>
            <person name="Rensing S."/>
            <person name="Lang D."/>
            <person name="Zimmer A."/>
            <person name="Terry A."/>
            <person name="Salamov A."/>
            <person name="Shapiro H."/>
            <person name="Nishiyama T."/>
            <person name="Perroud P.-F."/>
            <person name="Lindquist E."/>
            <person name="Kamisugi Y."/>
            <person name="Tanahashi T."/>
            <person name="Sakakibara K."/>
            <person name="Fujita T."/>
            <person name="Oishi K."/>
            <person name="Shin-I T."/>
            <person name="Kuroki Y."/>
            <person name="Toyoda A."/>
            <person name="Suzuki Y."/>
            <person name="Hashimoto A."/>
            <person name="Yamaguchi K."/>
            <person name="Sugano A."/>
            <person name="Kohara Y."/>
            <person name="Fujiyama A."/>
            <person name="Anterola A."/>
            <person name="Aoki S."/>
            <person name="Ashton N."/>
            <person name="Barbazuk W.B."/>
            <person name="Barker E."/>
            <person name="Bennetzen J."/>
            <person name="Bezanilla M."/>
            <person name="Blankenship R."/>
            <person name="Cho S.H."/>
            <person name="Dutcher S."/>
            <person name="Estelle M."/>
            <person name="Fawcett J.A."/>
            <person name="Gundlach H."/>
            <person name="Hanada K."/>
            <person name="Heyl A."/>
            <person name="Hicks K.A."/>
            <person name="Hugh J."/>
            <person name="Lohr M."/>
            <person name="Mayer K."/>
            <person name="Melkozernov A."/>
            <person name="Murata T."/>
            <person name="Nelson D."/>
            <person name="Pils B."/>
            <person name="Prigge M."/>
            <person name="Reiss B."/>
            <person name="Renner T."/>
            <person name="Rombauts S."/>
            <person name="Rushton P."/>
            <person name="Sanderfoot A."/>
            <person name="Schween G."/>
            <person name="Shiu S.-H."/>
            <person name="Stueber K."/>
            <person name="Theodoulou F.L."/>
            <person name="Tu H."/>
            <person name="Van de Peer Y."/>
            <person name="Verrier P.J."/>
            <person name="Waters E."/>
            <person name="Wood A."/>
            <person name="Yang L."/>
            <person name="Cove D."/>
            <person name="Cuming A."/>
            <person name="Hasebe M."/>
            <person name="Lucas S."/>
            <person name="Mishler D.B."/>
            <person name="Reski R."/>
            <person name="Grigoriev I."/>
            <person name="Quatrano R.S."/>
            <person name="Boore J.L."/>
        </authorList>
    </citation>
    <scope>NUCLEOTIDE SEQUENCE [LARGE SCALE GENOMIC DNA]</scope>
    <source>
        <strain evidence="2 3">cv. Gransden 2004</strain>
    </source>
</reference>
<keyword evidence="3" id="KW-1185">Reference proteome</keyword>
<accession>A0A7I4CD88</accession>
<evidence type="ECO:0000313" key="3">
    <source>
        <dbReference type="Proteomes" id="UP000006727"/>
    </source>
</evidence>
<organism evidence="2 3">
    <name type="scientific">Physcomitrium patens</name>
    <name type="common">Spreading-leaved earth moss</name>
    <name type="synonym">Physcomitrella patens</name>
    <dbReference type="NCBI Taxonomy" id="3218"/>
    <lineage>
        <taxon>Eukaryota</taxon>
        <taxon>Viridiplantae</taxon>
        <taxon>Streptophyta</taxon>
        <taxon>Embryophyta</taxon>
        <taxon>Bryophyta</taxon>
        <taxon>Bryophytina</taxon>
        <taxon>Bryopsida</taxon>
        <taxon>Funariidae</taxon>
        <taxon>Funariales</taxon>
        <taxon>Funariaceae</taxon>
        <taxon>Physcomitrium</taxon>
    </lineage>
</organism>
<reference evidence="2" key="3">
    <citation type="submission" date="2020-12" db="UniProtKB">
        <authorList>
            <consortium name="EnsemblPlants"/>
        </authorList>
    </citation>
    <scope>IDENTIFICATION</scope>
</reference>
<sequence>MWYDDPIQGIESIETAHALQQKIEEKAIPIQLWLEKNIAPLLIQALNALVAKRPEPPCGFTLPPEDFDKTERVDPCGCQSQEPPCKDELGEQAAAGPPSANQMAKKNVIAKDGMWNAEAPDAIGASVLARAKSGRADK</sequence>
<proteinExistence type="predicted"/>
<evidence type="ECO:0000313" key="2">
    <source>
        <dbReference type="EnsemblPlants" id="Pp3c23_11690V3.2"/>
    </source>
</evidence>
<dbReference type="EMBL" id="ABEU02000023">
    <property type="status" value="NOT_ANNOTATED_CDS"/>
    <property type="molecule type" value="Genomic_DNA"/>
</dbReference>
<evidence type="ECO:0000256" key="1">
    <source>
        <dbReference type="SAM" id="MobiDB-lite"/>
    </source>
</evidence>
<dbReference type="Gene3D" id="1.20.890.10">
    <property type="entry name" value="cAMP-dependent protein kinase regulatory subunit, dimerization-anchoring domain"/>
    <property type="match status" value="1"/>
</dbReference>
<protein>
    <submittedName>
        <fullName evidence="2">Uncharacterized protein</fullName>
    </submittedName>
</protein>
<dbReference type="AlphaFoldDB" id="A0A7I4CD88"/>
<reference evidence="2 3" key="2">
    <citation type="journal article" date="2018" name="Plant J.">
        <title>The Physcomitrella patens chromosome-scale assembly reveals moss genome structure and evolution.</title>
        <authorList>
            <person name="Lang D."/>
            <person name="Ullrich K.K."/>
            <person name="Murat F."/>
            <person name="Fuchs J."/>
            <person name="Jenkins J."/>
            <person name="Haas F.B."/>
            <person name="Piednoel M."/>
            <person name="Gundlach H."/>
            <person name="Van Bel M."/>
            <person name="Meyberg R."/>
            <person name="Vives C."/>
            <person name="Morata J."/>
            <person name="Symeonidi A."/>
            <person name="Hiss M."/>
            <person name="Muchero W."/>
            <person name="Kamisugi Y."/>
            <person name="Saleh O."/>
            <person name="Blanc G."/>
            <person name="Decker E.L."/>
            <person name="van Gessel N."/>
            <person name="Grimwood J."/>
            <person name="Hayes R.D."/>
            <person name="Graham S.W."/>
            <person name="Gunter L.E."/>
            <person name="McDaniel S.F."/>
            <person name="Hoernstein S.N.W."/>
            <person name="Larsson A."/>
            <person name="Li F.W."/>
            <person name="Perroud P.F."/>
            <person name="Phillips J."/>
            <person name="Ranjan P."/>
            <person name="Rokshar D.S."/>
            <person name="Rothfels C.J."/>
            <person name="Schneider L."/>
            <person name="Shu S."/>
            <person name="Stevenson D.W."/>
            <person name="Thummler F."/>
            <person name="Tillich M."/>
            <person name="Villarreal Aguilar J.C."/>
            <person name="Widiez T."/>
            <person name="Wong G.K."/>
            <person name="Wymore A."/>
            <person name="Zhang Y."/>
            <person name="Zimmer A.D."/>
            <person name="Quatrano R.S."/>
            <person name="Mayer K.F.X."/>
            <person name="Goodstein D."/>
            <person name="Casacuberta J.M."/>
            <person name="Vandepoele K."/>
            <person name="Reski R."/>
            <person name="Cuming A.C."/>
            <person name="Tuskan G.A."/>
            <person name="Maumus F."/>
            <person name="Salse J."/>
            <person name="Schmutz J."/>
            <person name="Rensing S.A."/>
        </authorList>
    </citation>
    <scope>NUCLEOTIDE SEQUENCE [LARGE SCALE GENOMIC DNA]</scope>
    <source>
        <strain evidence="2 3">cv. Gransden 2004</strain>
    </source>
</reference>
<dbReference type="EnsemblPlants" id="Pp3c23_11690V3.2">
    <property type="protein sequence ID" value="Pp3c23_11690V3.2"/>
    <property type="gene ID" value="Pp3c23_11690"/>
</dbReference>
<dbReference type="Proteomes" id="UP000006727">
    <property type="component" value="Chromosome 23"/>
</dbReference>